<dbReference type="PROSITE" id="PS01042">
    <property type="entry name" value="HOMOSER_DHGENASE"/>
    <property type="match status" value="1"/>
</dbReference>
<dbReference type="GO" id="GO:0004412">
    <property type="term" value="F:homoserine dehydrogenase activity"/>
    <property type="evidence" value="ECO:0007669"/>
    <property type="project" value="UniProtKB-EC"/>
</dbReference>
<evidence type="ECO:0000256" key="10">
    <source>
        <dbReference type="ARBA" id="ARBA00023167"/>
    </source>
</evidence>
<evidence type="ECO:0000256" key="6">
    <source>
        <dbReference type="ARBA" id="ARBA00022605"/>
    </source>
</evidence>
<dbReference type="UniPathway" id="UPA00051">
    <property type="reaction ID" value="UER00465"/>
</dbReference>
<dbReference type="Proteomes" id="UP000316199">
    <property type="component" value="Unassembled WGS sequence"/>
</dbReference>
<dbReference type="InterPro" id="IPR005106">
    <property type="entry name" value="Asp/hSer_DH_NAD-bd"/>
</dbReference>
<evidence type="ECO:0000313" key="16">
    <source>
        <dbReference type="EMBL" id="RZO76326.1"/>
    </source>
</evidence>
<comment type="pathway">
    <text evidence="1">Amino-acid biosynthesis; L-threonine biosynthesis; L-threonine from L-aspartate: step 3/5.</text>
</comment>
<evidence type="ECO:0000256" key="9">
    <source>
        <dbReference type="ARBA" id="ARBA00023002"/>
    </source>
</evidence>
<accession>A0A520S1I8</accession>
<dbReference type="SUPFAM" id="SSF51735">
    <property type="entry name" value="NAD(P)-binding Rossmann-fold domains"/>
    <property type="match status" value="1"/>
</dbReference>
<evidence type="ECO:0000256" key="14">
    <source>
        <dbReference type="RuleBase" id="RU004171"/>
    </source>
</evidence>
<dbReference type="EMBL" id="SHAG01000013">
    <property type="protein sequence ID" value="RZO76326.1"/>
    <property type="molecule type" value="Genomic_DNA"/>
</dbReference>
<keyword evidence="7" id="KW-0791">Threonine biosynthesis</keyword>
<dbReference type="Gene3D" id="3.40.50.720">
    <property type="entry name" value="NAD(P)-binding Rossmann-like Domain"/>
    <property type="match status" value="1"/>
</dbReference>
<dbReference type="InterPro" id="IPR002912">
    <property type="entry name" value="ACT_dom"/>
</dbReference>
<keyword evidence="9" id="KW-0560">Oxidoreductase</keyword>
<evidence type="ECO:0000256" key="11">
    <source>
        <dbReference type="ARBA" id="ARBA00049031"/>
    </source>
</evidence>
<sequence>MKVGICGLGTVGSGTFNLILKNNSEIERRIGNQICVAQVGCRRDHPDCDLSDVHVTRDVFDVVRNPDIDIVIEVIGGIDVARALVLEAISNNKHVVTANKALIAEHGQEIMVAASEKGVQVKFEAAVAGGIPIVKAIREGMAANKVEWIIGIINGTSNYILSKMTESGGSLSFVDVLKDAQELGYAEADPTFDVEGIDAAHKLTILSSIAFGAPLRFDAIFTEGITQITSDDIDYAGELGFVIKHLGIARNQGDTIAMRVHPCLVAADHMLAQVKGVMNAVVVGGDAAGPTMYYGAGAGSLPTASAIISDVVDIVRSSGANIVENLGFEKSALISKKVVMVGEVVSRAYLRLIVSDQPGVMARISTILSQHKISIESLIQKNARAGYADVVIITNAILEETLDIAVRKLSTMDDVKNDVKRIRIADFFNV</sequence>
<dbReference type="UniPathway" id="UPA00050">
    <property type="reaction ID" value="UER00063"/>
</dbReference>
<evidence type="ECO:0000259" key="15">
    <source>
        <dbReference type="PROSITE" id="PS51671"/>
    </source>
</evidence>
<evidence type="ECO:0000256" key="5">
    <source>
        <dbReference type="ARBA" id="ARBA00013376"/>
    </source>
</evidence>
<feature type="binding site" evidence="13">
    <location>
        <begin position="6"/>
        <end position="13"/>
    </location>
    <ligand>
        <name>NADP(+)</name>
        <dbReference type="ChEBI" id="CHEBI:58349"/>
    </ligand>
</feature>
<dbReference type="InterPro" id="IPR036291">
    <property type="entry name" value="NAD(P)-bd_dom_sf"/>
</dbReference>
<organism evidence="16 17">
    <name type="scientific">OM182 bacterium</name>
    <dbReference type="NCBI Taxonomy" id="2510334"/>
    <lineage>
        <taxon>Bacteria</taxon>
        <taxon>Pseudomonadati</taxon>
        <taxon>Pseudomonadota</taxon>
        <taxon>Gammaproteobacteria</taxon>
        <taxon>OMG group</taxon>
        <taxon>OM182 clade</taxon>
    </lineage>
</organism>
<comment type="similarity">
    <text evidence="3 14">Belongs to the homoserine dehydrogenase family.</text>
</comment>
<dbReference type="NCBIfam" id="NF004976">
    <property type="entry name" value="PRK06349.1"/>
    <property type="match status" value="1"/>
</dbReference>
<dbReference type="EC" id="1.1.1.3" evidence="4"/>
<dbReference type="Gene3D" id="3.30.70.260">
    <property type="match status" value="1"/>
</dbReference>
<proteinExistence type="inferred from homology"/>
<evidence type="ECO:0000256" key="4">
    <source>
        <dbReference type="ARBA" id="ARBA00013213"/>
    </source>
</evidence>
<gene>
    <name evidence="16" type="ORF">EVA68_04535</name>
</gene>
<comment type="pathway">
    <text evidence="2">Amino-acid biosynthesis; L-methionine biosynthesis via de novo pathway; L-homoserine from L-aspartate: step 3/3.</text>
</comment>
<evidence type="ECO:0000256" key="2">
    <source>
        <dbReference type="ARBA" id="ARBA00005062"/>
    </source>
</evidence>
<dbReference type="CDD" id="cd04881">
    <property type="entry name" value="ACT_HSDH-Hom"/>
    <property type="match status" value="1"/>
</dbReference>
<dbReference type="InterPro" id="IPR016204">
    <property type="entry name" value="HDH"/>
</dbReference>
<evidence type="ECO:0000256" key="13">
    <source>
        <dbReference type="PIRSR" id="PIRSR000098-2"/>
    </source>
</evidence>
<dbReference type="AlphaFoldDB" id="A0A520S1I8"/>
<dbReference type="Pfam" id="PF03447">
    <property type="entry name" value="NAD_binding_3"/>
    <property type="match status" value="1"/>
</dbReference>
<evidence type="ECO:0000256" key="8">
    <source>
        <dbReference type="ARBA" id="ARBA00022857"/>
    </source>
</evidence>
<dbReference type="GO" id="GO:0009086">
    <property type="term" value="P:methionine biosynthetic process"/>
    <property type="evidence" value="ECO:0007669"/>
    <property type="project" value="UniProtKB-KW"/>
</dbReference>
<protein>
    <recommendedName>
        <fullName evidence="5">Homoserine dehydrogenase</fullName>
        <ecNumber evidence="4">1.1.1.3</ecNumber>
    </recommendedName>
</protein>
<dbReference type="Pfam" id="PF01842">
    <property type="entry name" value="ACT"/>
    <property type="match status" value="1"/>
</dbReference>
<dbReference type="InterPro" id="IPR001342">
    <property type="entry name" value="HDH_cat"/>
</dbReference>
<keyword evidence="10" id="KW-0486">Methionine biosynthesis</keyword>
<comment type="catalytic activity">
    <reaction evidence="11">
        <text>L-homoserine + NAD(+) = L-aspartate 4-semialdehyde + NADH + H(+)</text>
        <dbReference type="Rhea" id="RHEA:15757"/>
        <dbReference type="ChEBI" id="CHEBI:15378"/>
        <dbReference type="ChEBI" id="CHEBI:57476"/>
        <dbReference type="ChEBI" id="CHEBI:57540"/>
        <dbReference type="ChEBI" id="CHEBI:57945"/>
        <dbReference type="ChEBI" id="CHEBI:537519"/>
        <dbReference type="EC" id="1.1.1.3"/>
    </reaction>
    <physiologicalReaction direction="right-to-left" evidence="11">
        <dbReference type="Rhea" id="RHEA:15759"/>
    </physiologicalReaction>
</comment>
<dbReference type="GO" id="GO:0009088">
    <property type="term" value="P:threonine biosynthetic process"/>
    <property type="evidence" value="ECO:0007669"/>
    <property type="project" value="UniProtKB-UniPathway"/>
</dbReference>
<dbReference type="PIRSF" id="PIRSF000098">
    <property type="entry name" value="Homoser_dehydrog"/>
    <property type="match status" value="1"/>
</dbReference>
<dbReference type="GO" id="GO:0050661">
    <property type="term" value="F:NADP binding"/>
    <property type="evidence" value="ECO:0007669"/>
    <property type="project" value="InterPro"/>
</dbReference>
<keyword evidence="8 13" id="KW-0521">NADP</keyword>
<evidence type="ECO:0000313" key="17">
    <source>
        <dbReference type="Proteomes" id="UP000316199"/>
    </source>
</evidence>
<comment type="caution">
    <text evidence="16">The sequence shown here is derived from an EMBL/GenBank/DDBJ whole genome shotgun (WGS) entry which is preliminary data.</text>
</comment>
<keyword evidence="6" id="KW-0028">Amino-acid biosynthesis</keyword>
<feature type="active site" description="Proton donor" evidence="12">
    <location>
        <position position="202"/>
    </location>
</feature>
<dbReference type="Pfam" id="PF00742">
    <property type="entry name" value="Homoserine_dh"/>
    <property type="match status" value="1"/>
</dbReference>
<evidence type="ECO:0000256" key="3">
    <source>
        <dbReference type="ARBA" id="ARBA00006753"/>
    </source>
</evidence>
<dbReference type="SUPFAM" id="SSF55021">
    <property type="entry name" value="ACT-like"/>
    <property type="match status" value="1"/>
</dbReference>
<evidence type="ECO:0000256" key="12">
    <source>
        <dbReference type="PIRSR" id="PIRSR000098-1"/>
    </source>
</evidence>
<dbReference type="InterPro" id="IPR019811">
    <property type="entry name" value="HDH_CS"/>
</dbReference>
<reference evidence="16 17" key="1">
    <citation type="submission" date="2019-02" db="EMBL/GenBank/DDBJ databases">
        <title>Prokaryotic population dynamics and viral predation in marine succession experiment using metagenomics: the confinement effect.</title>
        <authorList>
            <person name="Haro-Moreno J.M."/>
            <person name="Rodriguez-Valera F."/>
            <person name="Lopez-Perez M."/>
        </authorList>
    </citation>
    <scope>NUCLEOTIDE SEQUENCE [LARGE SCALE GENOMIC DNA]</scope>
    <source>
        <strain evidence="16">MED-G157</strain>
    </source>
</reference>
<feature type="binding site" evidence="13">
    <location>
        <position position="100"/>
    </location>
    <ligand>
        <name>NADPH</name>
        <dbReference type="ChEBI" id="CHEBI:57783"/>
    </ligand>
</feature>
<evidence type="ECO:0000256" key="7">
    <source>
        <dbReference type="ARBA" id="ARBA00022697"/>
    </source>
</evidence>
<feature type="binding site" evidence="13">
    <location>
        <position position="187"/>
    </location>
    <ligand>
        <name>L-homoserine</name>
        <dbReference type="ChEBI" id="CHEBI:57476"/>
    </ligand>
</feature>
<dbReference type="PROSITE" id="PS51671">
    <property type="entry name" value="ACT"/>
    <property type="match status" value="1"/>
</dbReference>
<dbReference type="PANTHER" id="PTHR43331">
    <property type="entry name" value="HOMOSERINE DEHYDROGENASE"/>
    <property type="match status" value="1"/>
</dbReference>
<dbReference type="InterPro" id="IPR045865">
    <property type="entry name" value="ACT-like_dom_sf"/>
</dbReference>
<name>A0A520S1I8_9GAMM</name>
<dbReference type="Gene3D" id="3.30.360.10">
    <property type="entry name" value="Dihydrodipicolinate Reductase, domain 2"/>
    <property type="match status" value="1"/>
</dbReference>
<dbReference type="PANTHER" id="PTHR43331:SF1">
    <property type="entry name" value="HOMOSERINE DEHYDROGENASE"/>
    <property type="match status" value="1"/>
</dbReference>
<dbReference type="SUPFAM" id="SSF55347">
    <property type="entry name" value="Glyceraldehyde-3-phosphate dehydrogenase-like, C-terminal domain"/>
    <property type="match status" value="1"/>
</dbReference>
<evidence type="ECO:0000256" key="1">
    <source>
        <dbReference type="ARBA" id="ARBA00005056"/>
    </source>
</evidence>
<dbReference type="FunFam" id="3.30.360.10:FF:000005">
    <property type="entry name" value="Homoserine dehydrogenase"/>
    <property type="match status" value="1"/>
</dbReference>
<feature type="domain" description="ACT" evidence="15">
    <location>
        <begin position="349"/>
        <end position="423"/>
    </location>
</feature>